<dbReference type="Pfam" id="PF00246">
    <property type="entry name" value="Peptidase_M14"/>
    <property type="match status" value="1"/>
</dbReference>
<feature type="domain" description="Peptidase M14" evidence="7">
    <location>
        <begin position="99"/>
        <end position="441"/>
    </location>
</feature>
<dbReference type="AlphaFoldDB" id="A0A832SF57"/>
<dbReference type="OMA" id="ETKNHVS"/>
<comment type="caution">
    <text evidence="8">The sequence shown here is derived from an EMBL/GenBank/DDBJ whole genome shotgun (WGS) entry which is preliminary data.</text>
</comment>
<evidence type="ECO:0000256" key="6">
    <source>
        <dbReference type="ARBA" id="ARBA00023049"/>
    </source>
</evidence>
<dbReference type="RefSeq" id="WP_011023513.1">
    <property type="nucleotide sequence ID" value="NZ_DUJU01000056.1"/>
</dbReference>
<keyword evidence="3" id="KW-0645">Protease</keyword>
<comment type="cofactor">
    <cofactor evidence="1">
        <name>Zn(2+)</name>
        <dbReference type="ChEBI" id="CHEBI:29105"/>
    </cofactor>
</comment>
<organism evidence="8 9">
    <name type="scientific">Methanosarcina acetivorans</name>
    <dbReference type="NCBI Taxonomy" id="2214"/>
    <lineage>
        <taxon>Archaea</taxon>
        <taxon>Methanobacteriati</taxon>
        <taxon>Methanobacteriota</taxon>
        <taxon>Stenosarchaea group</taxon>
        <taxon>Methanomicrobia</taxon>
        <taxon>Methanosarcinales</taxon>
        <taxon>Methanosarcinaceae</taxon>
        <taxon>Methanosarcina</taxon>
    </lineage>
</organism>
<dbReference type="Proteomes" id="UP000600774">
    <property type="component" value="Unassembled WGS sequence"/>
</dbReference>
<reference evidence="8" key="1">
    <citation type="journal article" date="2020" name="bioRxiv">
        <title>A rank-normalized archaeal taxonomy based on genome phylogeny resolves widespread incomplete and uneven classifications.</title>
        <authorList>
            <person name="Rinke C."/>
            <person name="Chuvochina M."/>
            <person name="Mussig A.J."/>
            <person name="Chaumeil P.-A."/>
            <person name="Waite D.W."/>
            <person name="Whitman W.B."/>
            <person name="Parks D.H."/>
            <person name="Hugenholtz P."/>
        </authorList>
    </citation>
    <scope>NUCLEOTIDE SEQUENCE</scope>
    <source>
        <strain evidence="8">UBA8876</strain>
    </source>
</reference>
<name>A0A832SF57_9EURY</name>
<sequence>MTSYSVRIIARTLEELRALERLDLDLKYRAAQKLETDRLMVPGVLTDEQIKLVESAGYKVEVISDLSKVAVERVQDVSQVNRFAGAPGVSRFEERAVLGYMTADEVESALINLKALHPDLVTLIELPHQSWENRTSHAVRVRAGTNTNRVGVLFTGSMHAREWGGSDICITFLVNLINAYRANNGITYGGKSFTADQVHTILENIDLFVFPDVNPDGKNYSQTQDVWWRKNRNPNTAVSPSTPGVDLNRNFDFLWDSGIGTSSSPASSTYKGEGAFSEPETRNVRYLFDTYKNIGYFVDIHSYSELILYSWGDDDNQTTYPEQNFLNPVYDGKRGIPNDTRYGEFISPPDRDKAVNLAHRMNGALAAVRGKIYTVQQAVGLYPTSATSDDYVFSRHIVNGLNRKVYTYTIEFGQEFVPPFSEMNNIIKDVCAAMGELCWAVSSSADVQAGKGVMVGV</sequence>
<dbReference type="PROSITE" id="PS52035">
    <property type="entry name" value="PEPTIDASE_M14"/>
    <property type="match status" value="1"/>
</dbReference>
<dbReference type="PANTHER" id="PTHR11705:SF143">
    <property type="entry name" value="SLL0236 PROTEIN"/>
    <property type="match status" value="1"/>
</dbReference>
<evidence type="ECO:0000256" key="5">
    <source>
        <dbReference type="ARBA" id="ARBA00022833"/>
    </source>
</evidence>
<evidence type="ECO:0000313" key="9">
    <source>
        <dbReference type="Proteomes" id="UP000600774"/>
    </source>
</evidence>
<dbReference type="CDD" id="cd06228">
    <property type="entry name" value="M14-like"/>
    <property type="match status" value="1"/>
</dbReference>
<evidence type="ECO:0000256" key="3">
    <source>
        <dbReference type="ARBA" id="ARBA00022670"/>
    </source>
</evidence>
<dbReference type="GO" id="GO:0008270">
    <property type="term" value="F:zinc ion binding"/>
    <property type="evidence" value="ECO:0007669"/>
    <property type="project" value="InterPro"/>
</dbReference>
<comment type="similarity">
    <text evidence="2">Belongs to the peptidase M14 family.</text>
</comment>
<evidence type="ECO:0000313" key="8">
    <source>
        <dbReference type="EMBL" id="HIH93414.1"/>
    </source>
</evidence>
<keyword evidence="6" id="KW-0482">Metalloprotease</keyword>
<gene>
    <name evidence="8" type="ORF">HA338_05050</name>
</gene>
<proteinExistence type="inferred from homology"/>
<dbReference type="GeneID" id="1475497"/>
<keyword evidence="8" id="KW-0121">Carboxypeptidase</keyword>
<evidence type="ECO:0000256" key="2">
    <source>
        <dbReference type="ARBA" id="ARBA00005988"/>
    </source>
</evidence>
<dbReference type="EMBL" id="DUJU01000056">
    <property type="protein sequence ID" value="HIH93414.1"/>
    <property type="molecule type" value="Genomic_DNA"/>
</dbReference>
<accession>A0A832SF57</accession>
<evidence type="ECO:0000256" key="4">
    <source>
        <dbReference type="ARBA" id="ARBA00022801"/>
    </source>
</evidence>
<dbReference type="PRINTS" id="PR00765">
    <property type="entry name" value="CRBOXYPTASEA"/>
</dbReference>
<dbReference type="InterPro" id="IPR000834">
    <property type="entry name" value="Peptidase_M14"/>
</dbReference>
<dbReference type="GO" id="GO:0006508">
    <property type="term" value="P:proteolysis"/>
    <property type="evidence" value="ECO:0007669"/>
    <property type="project" value="UniProtKB-KW"/>
</dbReference>
<dbReference type="Gene3D" id="3.40.630.10">
    <property type="entry name" value="Zn peptidases"/>
    <property type="match status" value="1"/>
</dbReference>
<dbReference type="GO" id="GO:0004181">
    <property type="term" value="F:metallocarboxypeptidase activity"/>
    <property type="evidence" value="ECO:0007669"/>
    <property type="project" value="InterPro"/>
</dbReference>
<keyword evidence="4" id="KW-0378">Hydrolase</keyword>
<dbReference type="PANTHER" id="PTHR11705">
    <property type="entry name" value="PROTEASE FAMILY M14 CARBOXYPEPTIDASE A,B"/>
    <property type="match status" value="1"/>
</dbReference>
<keyword evidence="5" id="KW-0862">Zinc</keyword>
<evidence type="ECO:0000256" key="1">
    <source>
        <dbReference type="ARBA" id="ARBA00001947"/>
    </source>
</evidence>
<protein>
    <submittedName>
        <fullName evidence="8">Carboxypeptidase</fullName>
    </submittedName>
</protein>
<dbReference type="GO" id="GO:0005615">
    <property type="term" value="C:extracellular space"/>
    <property type="evidence" value="ECO:0007669"/>
    <property type="project" value="TreeGrafter"/>
</dbReference>
<dbReference type="SMART" id="SM00631">
    <property type="entry name" value="Zn_pept"/>
    <property type="match status" value="1"/>
</dbReference>
<dbReference type="FunFam" id="3.40.630.10:FF:000155">
    <property type="entry name" value="Zn-dependent exopeptidase"/>
    <property type="match status" value="1"/>
</dbReference>
<evidence type="ECO:0000259" key="7">
    <source>
        <dbReference type="PROSITE" id="PS52035"/>
    </source>
</evidence>
<dbReference type="SUPFAM" id="SSF53187">
    <property type="entry name" value="Zn-dependent exopeptidases"/>
    <property type="match status" value="1"/>
</dbReference>